<evidence type="ECO:0000313" key="1">
    <source>
        <dbReference type="EMBL" id="MFJ5512422.1"/>
    </source>
</evidence>
<gene>
    <name evidence="1" type="ORF">ACIPUH_06415</name>
</gene>
<evidence type="ECO:0000313" key="2">
    <source>
        <dbReference type="Proteomes" id="UP001617702"/>
    </source>
</evidence>
<evidence type="ECO:0008006" key="3">
    <source>
        <dbReference type="Google" id="ProtNLM"/>
    </source>
</evidence>
<dbReference type="EMBL" id="JBIXLB010000002">
    <property type="protein sequence ID" value="MFJ5512422.1"/>
    <property type="molecule type" value="Genomic_DNA"/>
</dbReference>
<sequence length="124" mass="13711">MKRIIITALVSLSLAGCSSSGNQSLKNETHESVKTKLVKGKTTKQDVLASFGEPDNHMVKDGEDRWFYTMYNNQMKATSFIPIVGMFTGGHDMQLKSLFITFKGEKVSSYEFNAGASETKNGVF</sequence>
<name>A0ABW8GSW3_9GAMM</name>
<organism evidence="1 2">
    <name type="scientific">Pectobacterium jejuense</name>
    <dbReference type="NCBI Taxonomy" id="2974022"/>
    <lineage>
        <taxon>Bacteria</taxon>
        <taxon>Pseudomonadati</taxon>
        <taxon>Pseudomonadota</taxon>
        <taxon>Gammaproteobacteria</taxon>
        <taxon>Enterobacterales</taxon>
        <taxon>Pectobacteriaceae</taxon>
        <taxon>Pectobacterium</taxon>
    </lineage>
</organism>
<protein>
    <recommendedName>
        <fullName evidence="3">Lipoprotein SmpA/OmlA domain-containing protein</fullName>
    </recommendedName>
</protein>
<keyword evidence="2" id="KW-1185">Reference proteome</keyword>
<accession>A0ABW8GSW3</accession>
<reference evidence="1 2" key="1">
    <citation type="submission" date="2024-10" db="EMBL/GenBank/DDBJ databases">
        <authorList>
            <person name="Lu C.-H."/>
        </authorList>
    </citation>
    <scope>NUCLEOTIDE SEQUENCE [LARGE SCALE GENOMIC DNA]</scope>
    <source>
        <strain evidence="1 2">22LXZD03-01</strain>
    </source>
</reference>
<dbReference type="Proteomes" id="UP001617702">
    <property type="component" value="Unassembled WGS sequence"/>
</dbReference>
<comment type="caution">
    <text evidence="1">The sequence shown here is derived from an EMBL/GenBank/DDBJ whole genome shotgun (WGS) entry which is preliminary data.</text>
</comment>
<proteinExistence type="predicted"/>
<dbReference type="RefSeq" id="WP_400353420.1">
    <property type="nucleotide sequence ID" value="NZ_JBIXLA010000002.1"/>
</dbReference>
<dbReference type="PROSITE" id="PS51257">
    <property type="entry name" value="PROKAR_LIPOPROTEIN"/>
    <property type="match status" value="1"/>
</dbReference>